<dbReference type="Proteomes" id="UP000000822">
    <property type="component" value="Chromosome"/>
</dbReference>
<dbReference type="HOGENOM" id="CLU_3027828_0_0_9"/>
<keyword evidence="3" id="KW-1185">Reference proteome</keyword>
<evidence type="ECO:0000313" key="2">
    <source>
        <dbReference type="EMBL" id="BAC14946.1"/>
    </source>
</evidence>
<gene>
    <name evidence="2" type="ordered locus">OB2990</name>
</gene>
<accession>Q8EM68</accession>
<sequence>MTFLQVFVYRLFYGTSRKALRLVSIFILMLIVNTPFIPVKTMLDKDHITKFLIVN</sequence>
<dbReference type="AlphaFoldDB" id="Q8EM68"/>
<dbReference type="KEGG" id="oih:OB2990"/>
<reference evidence="2 3" key="1">
    <citation type="journal article" date="2001" name="FEMS Microbiol. Lett.">
        <title>Oceanobacillus iheyensis gen. nov., sp. nov., a deep-sea extremely halotolerant and alkaliphilic species isolated from a depth of 1050 m on the Iheya Ridge.</title>
        <authorList>
            <person name="Lu J."/>
            <person name="Nogi Y."/>
            <person name="Takami H."/>
        </authorList>
    </citation>
    <scope>NUCLEOTIDE SEQUENCE [LARGE SCALE GENOMIC DNA]</scope>
    <source>
        <strain evidence="3">DSM 14371 / CIP 107618 / JCM 11309 / KCTC 3954 / HTE831</strain>
    </source>
</reference>
<name>Q8EM68_OCEIH</name>
<protein>
    <submittedName>
        <fullName evidence="2">Uncharacterized protein</fullName>
    </submittedName>
</protein>
<keyword evidence="1" id="KW-0472">Membrane</keyword>
<keyword evidence="1" id="KW-1133">Transmembrane helix</keyword>
<organism evidence="2 3">
    <name type="scientific">Oceanobacillus iheyensis (strain DSM 14371 / CIP 107618 / JCM 11309 / KCTC 3954 / HTE831)</name>
    <dbReference type="NCBI Taxonomy" id="221109"/>
    <lineage>
        <taxon>Bacteria</taxon>
        <taxon>Bacillati</taxon>
        <taxon>Bacillota</taxon>
        <taxon>Bacilli</taxon>
        <taxon>Bacillales</taxon>
        <taxon>Bacillaceae</taxon>
        <taxon>Oceanobacillus</taxon>
    </lineage>
</organism>
<feature type="transmembrane region" description="Helical" evidence="1">
    <location>
        <begin position="20"/>
        <end position="39"/>
    </location>
</feature>
<evidence type="ECO:0000256" key="1">
    <source>
        <dbReference type="SAM" id="Phobius"/>
    </source>
</evidence>
<reference evidence="2 3" key="2">
    <citation type="journal article" date="2002" name="Nucleic Acids Res.">
        <title>Genome sequence of Oceanobacillus iheyensis isolated from the Iheya Ridge and its unexpected adaptive capabilities to extreme environments.</title>
        <authorList>
            <person name="Takami H."/>
            <person name="Takaki Y."/>
            <person name="Uchiyama I."/>
        </authorList>
    </citation>
    <scope>NUCLEOTIDE SEQUENCE [LARGE SCALE GENOMIC DNA]</scope>
    <source>
        <strain evidence="3">DSM 14371 / CIP 107618 / JCM 11309 / KCTC 3954 / HTE831</strain>
    </source>
</reference>
<evidence type="ECO:0000313" key="3">
    <source>
        <dbReference type="Proteomes" id="UP000000822"/>
    </source>
</evidence>
<dbReference type="EMBL" id="BA000028">
    <property type="protein sequence ID" value="BAC14946.1"/>
    <property type="molecule type" value="Genomic_DNA"/>
</dbReference>
<keyword evidence="1" id="KW-0812">Transmembrane</keyword>
<proteinExistence type="predicted"/>